<evidence type="ECO:0000313" key="3">
    <source>
        <dbReference type="EMBL" id="OEL20449.1"/>
    </source>
</evidence>
<gene>
    <name evidence="3" type="ORF">BAE44_0018533</name>
</gene>
<sequence length="115" mass="12139">MPEHRGAARNDDQPELADVDVFPDPDRGNQQLCLDAGRALVLCGVLVATITTAFDPADDAAAANTTRTRALLGFLLWILGVCLCLLALMPAAPWVVRAGAAVAATVRKCLYPPVN</sequence>
<keyword evidence="2" id="KW-0812">Transmembrane</keyword>
<keyword evidence="2" id="KW-1133">Transmembrane helix</keyword>
<evidence type="ECO:0000313" key="4">
    <source>
        <dbReference type="Proteomes" id="UP000095767"/>
    </source>
</evidence>
<name>A0A1E5V5K9_9POAL</name>
<organism evidence="3 4">
    <name type="scientific">Dichanthelium oligosanthes</name>
    <dbReference type="NCBI Taxonomy" id="888268"/>
    <lineage>
        <taxon>Eukaryota</taxon>
        <taxon>Viridiplantae</taxon>
        <taxon>Streptophyta</taxon>
        <taxon>Embryophyta</taxon>
        <taxon>Tracheophyta</taxon>
        <taxon>Spermatophyta</taxon>
        <taxon>Magnoliopsida</taxon>
        <taxon>Liliopsida</taxon>
        <taxon>Poales</taxon>
        <taxon>Poaceae</taxon>
        <taxon>PACMAD clade</taxon>
        <taxon>Panicoideae</taxon>
        <taxon>Panicodae</taxon>
        <taxon>Paniceae</taxon>
        <taxon>Dichantheliinae</taxon>
        <taxon>Dichanthelium</taxon>
    </lineage>
</organism>
<evidence type="ECO:0000256" key="2">
    <source>
        <dbReference type="SAM" id="Phobius"/>
    </source>
</evidence>
<evidence type="ECO:0000256" key="1">
    <source>
        <dbReference type="SAM" id="MobiDB-lite"/>
    </source>
</evidence>
<dbReference type="EMBL" id="LWDX02050618">
    <property type="protein sequence ID" value="OEL20449.1"/>
    <property type="molecule type" value="Genomic_DNA"/>
</dbReference>
<feature type="transmembrane region" description="Helical" evidence="2">
    <location>
        <begin position="74"/>
        <end position="96"/>
    </location>
</feature>
<dbReference type="OrthoDB" id="719438at2759"/>
<protein>
    <submittedName>
        <fullName evidence="3">Uncharacterized protein</fullName>
    </submittedName>
</protein>
<keyword evidence="2" id="KW-0472">Membrane</keyword>
<dbReference type="AlphaFoldDB" id="A0A1E5V5K9"/>
<feature type="compositionally biased region" description="Acidic residues" evidence="1">
    <location>
        <begin position="13"/>
        <end position="23"/>
    </location>
</feature>
<feature type="region of interest" description="Disordered" evidence="1">
    <location>
        <begin position="1"/>
        <end position="23"/>
    </location>
</feature>
<comment type="caution">
    <text evidence="3">The sequence shown here is derived from an EMBL/GenBank/DDBJ whole genome shotgun (WGS) entry which is preliminary data.</text>
</comment>
<accession>A0A1E5V5K9</accession>
<keyword evidence="4" id="KW-1185">Reference proteome</keyword>
<proteinExistence type="predicted"/>
<reference evidence="3 4" key="1">
    <citation type="submission" date="2016-09" db="EMBL/GenBank/DDBJ databases">
        <title>The draft genome of Dichanthelium oligosanthes: A C3 panicoid grass species.</title>
        <authorList>
            <person name="Studer A.J."/>
            <person name="Schnable J.C."/>
            <person name="Brutnell T.P."/>
        </authorList>
    </citation>
    <scope>NUCLEOTIDE SEQUENCE [LARGE SCALE GENOMIC DNA]</scope>
    <source>
        <strain evidence="4">cv. Kellogg 1175</strain>
        <tissue evidence="3">Leaf</tissue>
    </source>
</reference>
<dbReference type="Proteomes" id="UP000095767">
    <property type="component" value="Unassembled WGS sequence"/>
</dbReference>
<feature type="compositionally biased region" description="Basic and acidic residues" evidence="1">
    <location>
        <begin position="1"/>
        <end position="12"/>
    </location>
</feature>